<evidence type="ECO:0000313" key="16">
    <source>
        <dbReference type="Proteomes" id="UP000321917"/>
    </source>
</evidence>
<keyword evidence="9 12" id="KW-0472">Membrane</keyword>
<name>A0A5C6QK43_9GAMM</name>
<dbReference type="PROSITE" id="PS50283">
    <property type="entry name" value="NA_SOLUT_SYMP_3"/>
    <property type="match status" value="1"/>
</dbReference>
<dbReference type="Proteomes" id="UP000321525">
    <property type="component" value="Unassembled WGS sequence"/>
</dbReference>
<evidence type="ECO:0000256" key="11">
    <source>
        <dbReference type="RuleBase" id="RU362091"/>
    </source>
</evidence>
<keyword evidence="6 12" id="KW-1133">Transmembrane helix</keyword>
<feature type="transmembrane region" description="Helical" evidence="12">
    <location>
        <begin position="233"/>
        <end position="251"/>
    </location>
</feature>
<evidence type="ECO:0000256" key="8">
    <source>
        <dbReference type="ARBA" id="ARBA00023065"/>
    </source>
</evidence>
<sequence>MTEFGTLNWTILIVYILANLLLGYVISKKVSTADDFYLGQKQTPWWAIGISVIATYVSAMTFLGAPAWAYKDGLSVIAIHLNYPLVIIAVITFFFPFFYNAGCASIYEYQEKRFGKKARALVSGIWLISQTMSSAAVLYATAIVLSYITGIPEVAGIVIVTIIALIYTVMGGITAVIWTDVIQSGILLLGAGIIMYALIDGSSTPIMESLSQLKEQGKTNPLNFDFDVSQVSTVWSGILAMTLYHITVYGTNQMMVQRTLAAKNIGDAKKAYVLMGFLAFFVYFFFIIMGILFYNYYQGKPFENENTIILEFASEYGMPGLMGIIAAAVMAASMSSLDSAFNSLSTVSTLDFYKKYFKPNETDTHYLNVSRVFTVFWATIIIFPAIMYHLHSTGSILEVLSKVGSFFVGAQLGMFGLGFFSKHATERGLLVGTFVGVLAVTYAALFTDVAWPWYAAIGAFVNVAVTIVASIAIDGKQAEYSPYTVKGQIKAFADSGAEEKENGWYLVPGKVDKVCYVLFGFFIFTLVFLFSFESFI</sequence>
<dbReference type="EMBL" id="VOLQ01000009">
    <property type="protein sequence ID" value="TWX69028.1"/>
    <property type="molecule type" value="Genomic_DNA"/>
</dbReference>
<dbReference type="OrthoDB" id="9814523at2"/>
<feature type="transmembrane region" description="Helical" evidence="12">
    <location>
        <begin position="451"/>
        <end position="473"/>
    </location>
</feature>
<evidence type="ECO:0000256" key="2">
    <source>
        <dbReference type="ARBA" id="ARBA00006434"/>
    </source>
</evidence>
<dbReference type="Gene3D" id="1.20.1730.10">
    <property type="entry name" value="Sodium/glucose cotransporter"/>
    <property type="match status" value="1"/>
</dbReference>
<evidence type="ECO:0000256" key="4">
    <source>
        <dbReference type="ARBA" id="ARBA00022475"/>
    </source>
</evidence>
<dbReference type="Pfam" id="PF00474">
    <property type="entry name" value="SSF"/>
    <property type="match status" value="1"/>
</dbReference>
<feature type="transmembrane region" description="Helical" evidence="12">
    <location>
        <begin position="6"/>
        <end position="26"/>
    </location>
</feature>
<dbReference type="GO" id="GO:0006814">
    <property type="term" value="P:sodium ion transport"/>
    <property type="evidence" value="ECO:0007669"/>
    <property type="project" value="UniProtKB-KW"/>
</dbReference>
<feature type="transmembrane region" description="Helical" evidence="12">
    <location>
        <begin position="81"/>
        <end position="99"/>
    </location>
</feature>
<accession>A0A5C6QK43</accession>
<keyword evidence="4" id="KW-1003">Cell membrane</keyword>
<gene>
    <name evidence="13" type="ORF">ESZ26_08690</name>
    <name evidence="14" type="ORF">ESZ27_06740</name>
</gene>
<keyword evidence="5 12" id="KW-0812">Transmembrane</keyword>
<evidence type="ECO:0000256" key="10">
    <source>
        <dbReference type="ARBA" id="ARBA00023201"/>
    </source>
</evidence>
<organism evidence="14 16">
    <name type="scientific">Colwellia hornerae</name>
    <dbReference type="NCBI Taxonomy" id="89402"/>
    <lineage>
        <taxon>Bacteria</taxon>
        <taxon>Pseudomonadati</taxon>
        <taxon>Pseudomonadota</taxon>
        <taxon>Gammaproteobacteria</taxon>
        <taxon>Alteromonadales</taxon>
        <taxon>Colwelliaceae</taxon>
        <taxon>Colwellia</taxon>
    </lineage>
</organism>
<feature type="transmembrane region" description="Helical" evidence="12">
    <location>
        <begin position="428"/>
        <end position="445"/>
    </location>
</feature>
<feature type="transmembrane region" description="Helical" evidence="12">
    <location>
        <begin position="154"/>
        <end position="174"/>
    </location>
</feature>
<dbReference type="RefSeq" id="WP_146799355.1">
    <property type="nucleotide sequence ID" value="NZ_VOLP01000011.1"/>
</dbReference>
<keyword evidence="7" id="KW-0915">Sodium</keyword>
<feature type="transmembrane region" description="Helical" evidence="12">
    <location>
        <begin position="120"/>
        <end position="148"/>
    </location>
</feature>
<dbReference type="InterPro" id="IPR051163">
    <property type="entry name" value="Sodium:Solute_Symporter_SSF"/>
</dbReference>
<protein>
    <submittedName>
        <fullName evidence="14">Sodium/solute symporter</fullName>
    </submittedName>
</protein>
<feature type="transmembrane region" description="Helical" evidence="12">
    <location>
        <begin position="272"/>
        <end position="296"/>
    </location>
</feature>
<dbReference type="PANTHER" id="PTHR42985:SF47">
    <property type="entry name" value="INTEGRAL MEMBRANE TRANSPORT PROTEIN"/>
    <property type="match status" value="1"/>
</dbReference>
<comment type="caution">
    <text evidence="14">The sequence shown here is derived from an EMBL/GenBank/DDBJ whole genome shotgun (WGS) entry which is preliminary data.</text>
</comment>
<evidence type="ECO:0000256" key="1">
    <source>
        <dbReference type="ARBA" id="ARBA00004651"/>
    </source>
</evidence>
<dbReference type="AlphaFoldDB" id="A0A5C6QK43"/>
<dbReference type="PANTHER" id="PTHR42985">
    <property type="entry name" value="SODIUM-COUPLED MONOCARBOXYLATE TRANSPORTER"/>
    <property type="match status" value="1"/>
</dbReference>
<dbReference type="GO" id="GO:0015293">
    <property type="term" value="F:symporter activity"/>
    <property type="evidence" value="ECO:0007669"/>
    <property type="project" value="TreeGrafter"/>
</dbReference>
<evidence type="ECO:0000313" key="15">
    <source>
        <dbReference type="Proteomes" id="UP000321525"/>
    </source>
</evidence>
<dbReference type="NCBIfam" id="TIGR00813">
    <property type="entry name" value="sss"/>
    <property type="match status" value="1"/>
</dbReference>
<feature type="transmembrane region" description="Helical" evidence="12">
    <location>
        <begin position="46"/>
        <end position="69"/>
    </location>
</feature>
<evidence type="ECO:0000256" key="7">
    <source>
        <dbReference type="ARBA" id="ARBA00023053"/>
    </source>
</evidence>
<keyword evidence="8" id="KW-0406">Ion transport</keyword>
<evidence type="ECO:0000256" key="3">
    <source>
        <dbReference type="ARBA" id="ARBA00022448"/>
    </source>
</evidence>
<dbReference type="InterPro" id="IPR038377">
    <property type="entry name" value="Na/Glc_symporter_sf"/>
</dbReference>
<comment type="subcellular location">
    <subcellularLocation>
        <location evidence="1">Cell membrane</location>
        <topology evidence="1">Multi-pass membrane protein</topology>
    </subcellularLocation>
</comment>
<feature type="transmembrane region" description="Helical" evidence="12">
    <location>
        <begin position="316"/>
        <end position="334"/>
    </location>
</feature>
<dbReference type="GO" id="GO:0005886">
    <property type="term" value="C:plasma membrane"/>
    <property type="evidence" value="ECO:0007669"/>
    <property type="project" value="UniProtKB-SubCell"/>
</dbReference>
<evidence type="ECO:0000256" key="5">
    <source>
        <dbReference type="ARBA" id="ARBA00022692"/>
    </source>
</evidence>
<keyword evidence="15" id="KW-1185">Reference proteome</keyword>
<keyword evidence="10" id="KW-0739">Sodium transport</keyword>
<comment type="similarity">
    <text evidence="2 11">Belongs to the sodium:solute symporter (SSF) (TC 2.A.21) family.</text>
</comment>
<feature type="transmembrane region" description="Helical" evidence="12">
    <location>
        <begin position="403"/>
        <end position="421"/>
    </location>
</feature>
<feature type="transmembrane region" description="Helical" evidence="12">
    <location>
        <begin position="372"/>
        <end position="391"/>
    </location>
</feature>
<feature type="transmembrane region" description="Helical" evidence="12">
    <location>
        <begin position="514"/>
        <end position="532"/>
    </location>
</feature>
<dbReference type="InterPro" id="IPR001734">
    <property type="entry name" value="Na/solute_symporter"/>
</dbReference>
<evidence type="ECO:0000256" key="6">
    <source>
        <dbReference type="ARBA" id="ARBA00022989"/>
    </source>
</evidence>
<evidence type="ECO:0000256" key="12">
    <source>
        <dbReference type="SAM" id="Phobius"/>
    </source>
</evidence>
<evidence type="ECO:0000313" key="14">
    <source>
        <dbReference type="EMBL" id="TWX69028.1"/>
    </source>
</evidence>
<reference evidence="14 16" key="1">
    <citation type="submission" date="2019-07" db="EMBL/GenBank/DDBJ databases">
        <title>Genomes of sea-ice associated Colwellia species.</title>
        <authorList>
            <person name="Bowman J.P."/>
        </authorList>
    </citation>
    <scope>NUCLEOTIDE SEQUENCE [LARGE SCALE GENOMIC DNA]</scope>
    <source>
        <strain evidence="13 15">ACAM 607</strain>
        <strain evidence="14 16">IC036</strain>
    </source>
</reference>
<evidence type="ECO:0000313" key="13">
    <source>
        <dbReference type="EMBL" id="TWX60178.1"/>
    </source>
</evidence>
<keyword evidence="3" id="KW-0813">Transport</keyword>
<feature type="transmembrane region" description="Helical" evidence="12">
    <location>
        <begin position="181"/>
        <end position="199"/>
    </location>
</feature>
<dbReference type="EMBL" id="VOLR01000010">
    <property type="protein sequence ID" value="TWX60178.1"/>
    <property type="molecule type" value="Genomic_DNA"/>
</dbReference>
<evidence type="ECO:0000256" key="9">
    <source>
        <dbReference type="ARBA" id="ARBA00023136"/>
    </source>
</evidence>
<proteinExistence type="inferred from homology"/>
<dbReference type="Proteomes" id="UP000321917">
    <property type="component" value="Unassembled WGS sequence"/>
</dbReference>